<evidence type="ECO:0000256" key="1">
    <source>
        <dbReference type="SAM" id="MobiDB-lite"/>
    </source>
</evidence>
<keyword evidence="2" id="KW-0812">Transmembrane</keyword>
<feature type="transmembrane region" description="Helical" evidence="2">
    <location>
        <begin position="16"/>
        <end position="37"/>
    </location>
</feature>
<reference evidence="3 4" key="1">
    <citation type="journal article" date="2016" name="Genome Biol. Evol.">
        <title>Gene Family Evolution Reflects Adaptation to Soil Environmental Stressors in the Genome of the Collembolan Orchesella cincta.</title>
        <authorList>
            <person name="Faddeeva-Vakhrusheva A."/>
            <person name="Derks M.F."/>
            <person name="Anvar S.Y."/>
            <person name="Agamennone V."/>
            <person name="Suring W."/>
            <person name="Smit S."/>
            <person name="van Straalen N.M."/>
            <person name="Roelofs D."/>
        </authorList>
    </citation>
    <scope>NUCLEOTIDE SEQUENCE [LARGE SCALE GENOMIC DNA]</scope>
    <source>
        <tissue evidence="3">Mixed pool</tissue>
    </source>
</reference>
<keyword evidence="2" id="KW-1133">Transmembrane helix</keyword>
<feature type="region of interest" description="Disordered" evidence="1">
    <location>
        <begin position="186"/>
        <end position="211"/>
    </location>
</feature>
<organism evidence="3 4">
    <name type="scientific">Orchesella cincta</name>
    <name type="common">Springtail</name>
    <name type="synonym">Podura cincta</name>
    <dbReference type="NCBI Taxonomy" id="48709"/>
    <lineage>
        <taxon>Eukaryota</taxon>
        <taxon>Metazoa</taxon>
        <taxon>Ecdysozoa</taxon>
        <taxon>Arthropoda</taxon>
        <taxon>Hexapoda</taxon>
        <taxon>Collembola</taxon>
        <taxon>Entomobryomorpha</taxon>
        <taxon>Entomobryoidea</taxon>
        <taxon>Orchesellidae</taxon>
        <taxon>Orchesellinae</taxon>
        <taxon>Orchesella</taxon>
    </lineage>
</organism>
<proteinExistence type="predicted"/>
<feature type="compositionally biased region" description="Low complexity" evidence="1">
    <location>
        <begin position="201"/>
        <end position="211"/>
    </location>
</feature>
<comment type="caution">
    <text evidence="3">The sequence shown here is derived from an EMBL/GenBank/DDBJ whole genome shotgun (WGS) entry which is preliminary data.</text>
</comment>
<name>A0A1D2N6M5_ORCCI</name>
<evidence type="ECO:0000313" key="4">
    <source>
        <dbReference type="Proteomes" id="UP000094527"/>
    </source>
</evidence>
<keyword evidence="2" id="KW-0472">Membrane</keyword>
<protein>
    <submittedName>
        <fullName evidence="3">Uncharacterized protein</fullName>
    </submittedName>
</protein>
<sequence length="233" mass="26288">MLLCFLKNMDFGMLEWAVLGNVVLLLILLVVLFYTICRLRKATRKNQLEETLPYSDTSDLVPQRYSTLCGLKSGNTRQNGISILASEDLRRFEKSRMSNFHLEKSPTPMITMTPSSGPPAYISATLPLPAKKKAGMSQMKVPMHWTPPPPYWIALPSTMAPPSTTFQYVSSPYTTLPAVLKKQQKCRHEQLRNSHHHHHASSSSSRRAIESSSPHHCMVVHNCGKKVQLQEDC</sequence>
<evidence type="ECO:0000256" key="2">
    <source>
        <dbReference type="SAM" id="Phobius"/>
    </source>
</evidence>
<dbReference type="EMBL" id="LJIJ01000181">
    <property type="protein sequence ID" value="ODN00918.1"/>
    <property type="molecule type" value="Genomic_DNA"/>
</dbReference>
<evidence type="ECO:0000313" key="3">
    <source>
        <dbReference type="EMBL" id="ODN00918.1"/>
    </source>
</evidence>
<gene>
    <name evidence="3" type="ORF">Ocin01_05752</name>
</gene>
<keyword evidence="4" id="KW-1185">Reference proteome</keyword>
<dbReference type="AlphaFoldDB" id="A0A1D2N6M5"/>
<dbReference type="Proteomes" id="UP000094527">
    <property type="component" value="Unassembled WGS sequence"/>
</dbReference>
<accession>A0A1D2N6M5</accession>